<evidence type="ECO:0000256" key="1">
    <source>
        <dbReference type="SAM" id="Phobius"/>
    </source>
</evidence>
<sequence>MEKPNVRRRLPTLIQAIVFVLLCGLYGCSLQLVSPFDPTTESEIQQIEKDIDYFYLTMRSIPTDERLFAAYSNQYIKIDVQIRSLARRQLLREKNQETIKQTQILEAFWQQDMKDHKSKSVLSDFIIKRRLDQYHRLLNALLRGELAKKS</sequence>
<name>F2JXH8_MARM1</name>
<dbReference type="RefSeq" id="WP_013661781.1">
    <property type="nucleotide sequence ID" value="NC_015276.1"/>
</dbReference>
<protein>
    <recommendedName>
        <fullName evidence="4">Lipoprotein</fullName>
    </recommendedName>
</protein>
<dbReference type="Proteomes" id="UP000001062">
    <property type="component" value="Chromosome"/>
</dbReference>
<dbReference type="HOGENOM" id="CLU_1824536_0_0_6"/>
<organism evidence="2 3">
    <name type="scientific">Marinomonas mediterranea (strain ATCC 700492 / JCM 21426 / NBRC 103028 / MMB-1)</name>
    <dbReference type="NCBI Taxonomy" id="717774"/>
    <lineage>
        <taxon>Bacteria</taxon>
        <taxon>Pseudomonadati</taxon>
        <taxon>Pseudomonadota</taxon>
        <taxon>Gammaproteobacteria</taxon>
        <taxon>Oceanospirillales</taxon>
        <taxon>Oceanospirillaceae</taxon>
        <taxon>Marinomonas</taxon>
    </lineage>
</organism>
<keyword evidence="1" id="KW-0472">Membrane</keyword>
<reference evidence="2 3" key="1">
    <citation type="journal article" date="2012" name="Stand. Genomic Sci.">
        <title>Complete genome sequence of the melanogenic marine bacterium Marinomonas mediterranea type strain (MMB-1(T)).</title>
        <authorList>
            <person name="Lucas-Elio P."/>
            <person name="Goodwin L."/>
            <person name="Woyke T."/>
            <person name="Pitluck S."/>
            <person name="Nolan M."/>
            <person name="Kyrpides N.C."/>
            <person name="Detter J.C."/>
            <person name="Copeland A."/>
            <person name="Teshima H."/>
            <person name="Bruce D."/>
            <person name="Detter C."/>
            <person name="Tapia R."/>
            <person name="Han S."/>
            <person name="Land M.L."/>
            <person name="Ivanova N."/>
            <person name="Mikhailova N."/>
            <person name="Johnston A.W."/>
            <person name="Sanchez-Amat A."/>
        </authorList>
    </citation>
    <scope>NUCLEOTIDE SEQUENCE [LARGE SCALE GENOMIC DNA]</scope>
    <source>
        <strain evidence="3">ATCC 700492 / JCM 21426 / NBRC 103028 / MMB-1</strain>
    </source>
</reference>
<evidence type="ECO:0008006" key="4">
    <source>
        <dbReference type="Google" id="ProtNLM"/>
    </source>
</evidence>
<dbReference type="eggNOG" id="ENOG502ZCSC">
    <property type="taxonomic scope" value="Bacteria"/>
</dbReference>
<proteinExistence type="predicted"/>
<evidence type="ECO:0000313" key="3">
    <source>
        <dbReference type="Proteomes" id="UP000001062"/>
    </source>
</evidence>
<dbReference type="AlphaFoldDB" id="F2JXH8"/>
<keyword evidence="1" id="KW-0812">Transmembrane</keyword>
<accession>F2JXH8</accession>
<keyword evidence="1" id="KW-1133">Transmembrane helix</keyword>
<feature type="transmembrane region" description="Helical" evidence="1">
    <location>
        <begin position="12"/>
        <end position="33"/>
    </location>
</feature>
<dbReference type="PROSITE" id="PS51257">
    <property type="entry name" value="PROKAR_LIPOPROTEIN"/>
    <property type="match status" value="1"/>
</dbReference>
<dbReference type="PATRIC" id="fig|717774.3.peg.2733"/>
<dbReference type="KEGG" id="mme:Marme_2647"/>
<gene>
    <name evidence="2" type="ordered locus">Marme_2647</name>
</gene>
<dbReference type="EMBL" id="CP002583">
    <property type="protein sequence ID" value="ADZ91878.1"/>
    <property type="molecule type" value="Genomic_DNA"/>
</dbReference>
<dbReference type="STRING" id="717774.Marme_2647"/>
<evidence type="ECO:0000313" key="2">
    <source>
        <dbReference type="EMBL" id="ADZ91878.1"/>
    </source>
</evidence>
<keyword evidence="3" id="KW-1185">Reference proteome</keyword>